<gene>
    <name evidence="2" type="ORF">Pmi06nite_25470</name>
</gene>
<sequence length="201" mass="21667">MSLIALRNALTESTVPPLRPLPEDVARLLLDMEAPPRLAAHLRAVHDTACLLVDAIAGAYPLLPFDTTQVLFGAATHDVGKVIHVGELSGPGSAHEQAGYELLLARGVDERAARFARNHATWTPPDISTEDLLVSLADKIWKAKRVQDLEDRLVGRLCQASGEDPWQAFMTLDDILSDLAGDADARLAFQARHPISVAAGT</sequence>
<organism evidence="2 3">
    <name type="scientific">Planotetraspora mira</name>
    <dbReference type="NCBI Taxonomy" id="58121"/>
    <lineage>
        <taxon>Bacteria</taxon>
        <taxon>Bacillati</taxon>
        <taxon>Actinomycetota</taxon>
        <taxon>Actinomycetes</taxon>
        <taxon>Streptosporangiales</taxon>
        <taxon>Streptosporangiaceae</taxon>
        <taxon>Planotetraspora</taxon>
    </lineage>
</organism>
<dbReference type="SUPFAM" id="SSF109604">
    <property type="entry name" value="HD-domain/PDEase-like"/>
    <property type="match status" value="1"/>
</dbReference>
<evidence type="ECO:0000313" key="2">
    <source>
        <dbReference type="EMBL" id="GII29105.1"/>
    </source>
</evidence>
<evidence type="ECO:0000259" key="1">
    <source>
        <dbReference type="Pfam" id="PF01966"/>
    </source>
</evidence>
<dbReference type="Gene3D" id="1.10.3210.10">
    <property type="entry name" value="Hypothetical protein af1432"/>
    <property type="match status" value="1"/>
</dbReference>
<comment type="caution">
    <text evidence="2">The sequence shown here is derived from an EMBL/GenBank/DDBJ whole genome shotgun (WGS) entry which is preliminary data.</text>
</comment>
<dbReference type="InterPro" id="IPR006674">
    <property type="entry name" value="HD_domain"/>
</dbReference>
<name>A0A8J3X618_9ACTN</name>
<dbReference type="EMBL" id="BOOO01000013">
    <property type="protein sequence ID" value="GII29105.1"/>
    <property type="molecule type" value="Genomic_DNA"/>
</dbReference>
<dbReference type="AlphaFoldDB" id="A0A8J3X618"/>
<reference evidence="2 3" key="1">
    <citation type="submission" date="2021-01" db="EMBL/GenBank/DDBJ databases">
        <title>Whole genome shotgun sequence of Planotetraspora mira NBRC 15435.</title>
        <authorList>
            <person name="Komaki H."/>
            <person name="Tamura T."/>
        </authorList>
    </citation>
    <scope>NUCLEOTIDE SEQUENCE [LARGE SCALE GENOMIC DNA]</scope>
    <source>
        <strain evidence="2 3">NBRC 15435</strain>
    </source>
</reference>
<accession>A0A8J3X618</accession>
<feature type="domain" description="HD" evidence="1">
    <location>
        <begin position="40"/>
        <end position="140"/>
    </location>
</feature>
<proteinExistence type="predicted"/>
<evidence type="ECO:0000313" key="3">
    <source>
        <dbReference type="Proteomes" id="UP000650628"/>
    </source>
</evidence>
<dbReference type="Pfam" id="PF01966">
    <property type="entry name" value="HD"/>
    <property type="match status" value="1"/>
</dbReference>
<keyword evidence="3" id="KW-1185">Reference proteome</keyword>
<dbReference type="Proteomes" id="UP000650628">
    <property type="component" value="Unassembled WGS sequence"/>
</dbReference>
<protein>
    <submittedName>
        <fullName evidence="2">Phosphohydrolase</fullName>
    </submittedName>
</protein>
<dbReference type="RefSeq" id="WP_239113853.1">
    <property type="nucleotide sequence ID" value="NZ_BOOO01000013.1"/>
</dbReference>